<reference evidence="2 3" key="1">
    <citation type="journal article" date="2023" name="Plants (Basel)">
        <title>Bridging the Gap: Combining Genomics and Transcriptomics Approaches to Understand Stylosanthes scabra, an Orphan Legume from the Brazilian Caatinga.</title>
        <authorList>
            <person name="Ferreira-Neto J.R.C."/>
            <person name="da Silva M.D."/>
            <person name="Binneck E."/>
            <person name="de Melo N.F."/>
            <person name="da Silva R.H."/>
            <person name="de Melo A.L.T.M."/>
            <person name="Pandolfi V."/>
            <person name="Bustamante F.O."/>
            <person name="Brasileiro-Vidal A.C."/>
            <person name="Benko-Iseppon A.M."/>
        </authorList>
    </citation>
    <scope>NUCLEOTIDE SEQUENCE [LARGE SCALE GENOMIC DNA]</scope>
    <source>
        <tissue evidence="2">Leaves</tissue>
    </source>
</reference>
<evidence type="ECO:0000313" key="2">
    <source>
        <dbReference type="EMBL" id="MED6121044.1"/>
    </source>
</evidence>
<keyword evidence="3" id="KW-1185">Reference proteome</keyword>
<evidence type="ECO:0000313" key="3">
    <source>
        <dbReference type="Proteomes" id="UP001341840"/>
    </source>
</evidence>
<comment type="caution">
    <text evidence="2">The sequence shown here is derived from an EMBL/GenBank/DDBJ whole genome shotgun (WGS) entry which is preliminary data.</text>
</comment>
<organism evidence="2 3">
    <name type="scientific">Stylosanthes scabra</name>
    <dbReference type="NCBI Taxonomy" id="79078"/>
    <lineage>
        <taxon>Eukaryota</taxon>
        <taxon>Viridiplantae</taxon>
        <taxon>Streptophyta</taxon>
        <taxon>Embryophyta</taxon>
        <taxon>Tracheophyta</taxon>
        <taxon>Spermatophyta</taxon>
        <taxon>Magnoliopsida</taxon>
        <taxon>eudicotyledons</taxon>
        <taxon>Gunneridae</taxon>
        <taxon>Pentapetalae</taxon>
        <taxon>rosids</taxon>
        <taxon>fabids</taxon>
        <taxon>Fabales</taxon>
        <taxon>Fabaceae</taxon>
        <taxon>Papilionoideae</taxon>
        <taxon>50 kb inversion clade</taxon>
        <taxon>dalbergioids sensu lato</taxon>
        <taxon>Dalbergieae</taxon>
        <taxon>Pterocarpus clade</taxon>
        <taxon>Stylosanthes</taxon>
    </lineage>
</organism>
<gene>
    <name evidence="2" type="ORF">PIB30_026385</name>
</gene>
<dbReference type="Proteomes" id="UP001341840">
    <property type="component" value="Unassembled WGS sequence"/>
</dbReference>
<sequence length="172" mass="18964">MSLTYMDSDGFDEEEEEKELFPVKCRSCDEEYKADYVGTCKACYENANENQEKLKREIDNPKSKFSFLKLPSPSQDSVTYGHSFGATDIVLVPSGDPLLLLATAAQPCCCRLCRRRAAAPSSPALPSSSVSAASSSSPVTSSGLVCARHRCRRPPDAACLPRVVRLRNHFHW</sequence>
<proteinExistence type="predicted"/>
<name>A0ABU6RAM2_9FABA</name>
<evidence type="ECO:0000256" key="1">
    <source>
        <dbReference type="SAM" id="MobiDB-lite"/>
    </source>
</evidence>
<feature type="region of interest" description="Disordered" evidence="1">
    <location>
        <begin position="120"/>
        <end position="141"/>
    </location>
</feature>
<accession>A0ABU6RAM2</accession>
<protein>
    <submittedName>
        <fullName evidence="2">Uncharacterized protein</fullName>
    </submittedName>
</protein>
<dbReference type="EMBL" id="JASCZI010030307">
    <property type="protein sequence ID" value="MED6121044.1"/>
    <property type="molecule type" value="Genomic_DNA"/>
</dbReference>